<protein>
    <submittedName>
        <fullName evidence="1">Uncharacterized protein</fullName>
    </submittedName>
</protein>
<reference evidence="1" key="1">
    <citation type="submission" date="2025-08" db="UniProtKB">
        <authorList>
            <consortium name="Ensembl"/>
        </authorList>
    </citation>
    <scope>IDENTIFICATION</scope>
</reference>
<dbReference type="Proteomes" id="UP000472261">
    <property type="component" value="Unplaced"/>
</dbReference>
<dbReference type="AlphaFoldDB" id="A0A669QLA2"/>
<organism evidence="1 2">
    <name type="scientific">Phasianus colchicus</name>
    <name type="common">Common pheasant</name>
    <dbReference type="NCBI Taxonomy" id="9054"/>
    <lineage>
        <taxon>Eukaryota</taxon>
        <taxon>Metazoa</taxon>
        <taxon>Chordata</taxon>
        <taxon>Craniata</taxon>
        <taxon>Vertebrata</taxon>
        <taxon>Euteleostomi</taxon>
        <taxon>Archelosauria</taxon>
        <taxon>Archosauria</taxon>
        <taxon>Dinosauria</taxon>
        <taxon>Saurischia</taxon>
        <taxon>Theropoda</taxon>
        <taxon>Coelurosauria</taxon>
        <taxon>Aves</taxon>
        <taxon>Neognathae</taxon>
        <taxon>Galloanserae</taxon>
        <taxon>Galliformes</taxon>
        <taxon>Phasianidae</taxon>
        <taxon>Phasianinae</taxon>
        <taxon>Phasianus</taxon>
    </lineage>
</organism>
<name>A0A669QLA2_PHACC</name>
<keyword evidence="2" id="KW-1185">Reference proteome</keyword>
<evidence type="ECO:0000313" key="1">
    <source>
        <dbReference type="Ensembl" id="ENSPCLP00000020480.1"/>
    </source>
</evidence>
<evidence type="ECO:0000313" key="2">
    <source>
        <dbReference type="Proteomes" id="UP000472261"/>
    </source>
</evidence>
<reference evidence="1" key="2">
    <citation type="submission" date="2025-09" db="UniProtKB">
        <authorList>
            <consortium name="Ensembl"/>
        </authorList>
    </citation>
    <scope>IDENTIFICATION</scope>
</reference>
<dbReference type="Ensembl" id="ENSPCLT00000028353.1">
    <property type="protein sequence ID" value="ENSPCLP00000020480.1"/>
    <property type="gene ID" value="ENSPCLG00000017935.1"/>
</dbReference>
<proteinExistence type="predicted"/>
<sequence length="115" mass="12856">MALIGAMCSELRNKAFTALYPWQPAAQSLEESALKSHRHVFLNFFLHSRSAPALLLSSKPSRNPAPAPQHSHLPYCTHNSLSAYTSSTEMLLPEPHPSTGPGPSFPRSICRWFWR</sequence>
<accession>A0A669QLA2</accession>